<sequence length="145" mass="16066">MSHFKDQSAGYLVNHLARLMEQALAEAIGPLGLSPGQFPTLLALWERDGRTQAELVREVDVEQATLALTLKRMERDGLIRRKPNPDDSRSRLIYLTPHAKALEERALALAAGVNDSALADLDDKEVPHFLSLAARMIQTLRKGSD</sequence>
<dbReference type="Pfam" id="PF01047">
    <property type="entry name" value="MarR"/>
    <property type="match status" value="1"/>
</dbReference>
<dbReference type="EMBL" id="JBHSWG010000001">
    <property type="protein sequence ID" value="MFC6758495.1"/>
    <property type="molecule type" value="Genomic_DNA"/>
</dbReference>
<reference evidence="6" key="1">
    <citation type="journal article" date="2019" name="Int. J. Syst. Evol. Microbiol.">
        <title>The Global Catalogue of Microorganisms (GCM) 10K type strain sequencing project: providing services to taxonomists for standard genome sequencing and annotation.</title>
        <authorList>
            <consortium name="The Broad Institute Genomics Platform"/>
            <consortium name="The Broad Institute Genome Sequencing Center for Infectious Disease"/>
            <person name="Wu L."/>
            <person name="Ma J."/>
        </authorList>
    </citation>
    <scope>NUCLEOTIDE SEQUENCE [LARGE SCALE GENOMIC DNA]</scope>
    <source>
        <strain evidence="6">CCUG 66188</strain>
    </source>
</reference>
<dbReference type="Proteomes" id="UP001596353">
    <property type="component" value="Unassembled WGS sequence"/>
</dbReference>
<dbReference type="InterPro" id="IPR000835">
    <property type="entry name" value="HTH_MarR-typ"/>
</dbReference>
<evidence type="ECO:0000256" key="1">
    <source>
        <dbReference type="ARBA" id="ARBA00023015"/>
    </source>
</evidence>
<name>A0ABW2AYQ5_9RHOB</name>
<dbReference type="PANTHER" id="PTHR42756">
    <property type="entry name" value="TRANSCRIPTIONAL REGULATOR, MARR"/>
    <property type="match status" value="1"/>
</dbReference>
<evidence type="ECO:0000313" key="6">
    <source>
        <dbReference type="Proteomes" id="UP001596353"/>
    </source>
</evidence>
<keyword evidence="6" id="KW-1185">Reference proteome</keyword>
<organism evidence="5 6">
    <name type="scientific">Sulfitobacter porphyrae</name>
    <dbReference type="NCBI Taxonomy" id="1246864"/>
    <lineage>
        <taxon>Bacteria</taxon>
        <taxon>Pseudomonadati</taxon>
        <taxon>Pseudomonadota</taxon>
        <taxon>Alphaproteobacteria</taxon>
        <taxon>Rhodobacterales</taxon>
        <taxon>Roseobacteraceae</taxon>
        <taxon>Sulfitobacter</taxon>
    </lineage>
</organism>
<dbReference type="SUPFAM" id="SSF46785">
    <property type="entry name" value="Winged helix' DNA-binding domain"/>
    <property type="match status" value="1"/>
</dbReference>
<proteinExistence type="predicted"/>
<evidence type="ECO:0000256" key="3">
    <source>
        <dbReference type="ARBA" id="ARBA00023163"/>
    </source>
</evidence>
<gene>
    <name evidence="5" type="ORF">ACFQFQ_01640</name>
</gene>
<dbReference type="PRINTS" id="PR00598">
    <property type="entry name" value="HTHMARR"/>
</dbReference>
<protein>
    <submittedName>
        <fullName evidence="5">MarR family winged helix-turn-helix transcriptional regulator</fullName>
    </submittedName>
</protein>
<feature type="domain" description="HTH marR-type" evidence="4">
    <location>
        <begin position="6"/>
        <end position="138"/>
    </location>
</feature>
<dbReference type="InterPro" id="IPR036388">
    <property type="entry name" value="WH-like_DNA-bd_sf"/>
</dbReference>
<evidence type="ECO:0000256" key="2">
    <source>
        <dbReference type="ARBA" id="ARBA00023125"/>
    </source>
</evidence>
<dbReference type="PROSITE" id="PS50995">
    <property type="entry name" value="HTH_MARR_2"/>
    <property type="match status" value="1"/>
</dbReference>
<accession>A0ABW2AYQ5</accession>
<evidence type="ECO:0000259" key="4">
    <source>
        <dbReference type="PROSITE" id="PS50995"/>
    </source>
</evidence>
<dbReference type="Gene3D" id="1.10.10.10">
    <property type="entry name" value="Winged helix-like DNA-binding domain superfamily/Winged helix DNA-binding domain"/>
    <property type="match status" value="1"/>
</dbReference>
<dbReference type="PANTHER" id="PTHR42756:SF1">
    <property type="entry name" value="TRANSCRIPTIONAL REPRESSOR OF EMRAB OPERON"/>
    <property type="match status" value="1"/>
</dbReference>
<keyword evidence="1" id="KW-0805">Transcription regulation</keyword>
<dbReference type="InterPro" id="IPR036390">
    <property type="entry name" value="WH_DNA-bd_sf"/>
</dbReference>
<comment type="caution">
    <text evidence="5">The sequence shown here is derived from an EMBL/GenBank/DDBJ whole genome shotgun (WGS) entry which is preliminary data.</text>
</comment>
<keyword evidence="2" id="KW-0238">DNA-binding</keyword>
<keyword evidence="3" id="KW-0804">Transcription</keyword>
<dbReference type="SMART" id="SM00347">
    <property type="entry name" value="HTH_MARR"/>
    <property type="match status" value="1"/>
</dbReference>
<evidence type="ECO:0000313" key="5">
    <source>
        <dbReference type="EMBL" id="MFC6758495.1"/>
    </source>
</evidence>